<sequence>NTISLFSCDPSNPTDLRLVGAPISIGGGEINGVSCVKVNSTVIAPMTQTRRSFGLNQTTPVTGPPGSASQIFVAPDGTNVVVSVKGMSASAHGYLAVRDIVNGTLSKDFNTVPAPSGGQTLFGIAPIQGQQALILADPAIGYDTMDFSGQNCSTEVQVDGQMAICWTTYSSKTRNYYMIDAGTSRITEVNVDNDLKGTTGAATVNYYSTGNNTGPLDTAIATIGGKDYIYALAARQTEVNVMSLDGPGQAQIV</sequence>
<evidence type="ECO:0000313" key="1">
    <source>
        <dbReference type="EMBL" id="THU97704.1"/>
    </source>
</evidence>
<proteinExistence type="predicted"/>
<feature type="non-terminal residue" evidence="1">
    <location>
        <position position="1"/>
    </location>
</feature>
<organism evidence="1 2">
    <name type="scientific">Dendrothele bispora (strain CBS 962.96)</name>
    <dbReference type="NCBI Taxonomy" id="1314807"/>
    <lineage>
        <taxon>Eukaryota</taxon>
        <taxon>Fungi</taxon>
        <taxon>Dikarya</taxon>
        <taxon>Basidiomycota</taxon>
        <taxon>Agaricomycotina</taxon>
        <taxon>Agaricomycetes</taxon>
        <taxon>Agaricomycetidae</taxon>
        <taxon>Agaricales</taxon>
        <taxon>Agaricales incertae sedis</taxon>
        <taxon>Dendrothele</taxon>
    </lineage>
</organism>
<name>A0A4S8M623_DENBC</name>
<gene>
    <name evidence="1" type="ORF">K435DRAFT_887757</name>
</gene>
<dbReference type="EMBL" id="ML179150">
    <property type="protein sequence ID" value="THU97704.1"/>
    <property type="molecule type" value="Genomic_DNA"/>
</dbReference>
<accession>A0A4S8M623</accession>
<keyword evidence="2" id="KW-1185">Reference proteome</keyword>
<dbReference type="OrthoDB" id="10006285at2759"/>
<protein>
    <submittedName>
        <fullName evidence="1">Uncharacterized protein</fullName>
    </submittedName>
</protein>
<dbReference type="Proteomes" id="UP000297245">
    <property type="component" value="Unassembled WGS sequence"/>
</dbReference>
<reference evidence="1 2" key="1">
    <citation type="journal article" date="2019" name="Nat. Ecol. Evol.">
        <title>Megaphylogeny resolves global patterns of mushroom evolution.</title>
        <authorList>
            <person name="Varga T."/>
            <person name="Krizsan K."/>
            <person name="Foldi C."/>
            <person name="Dima B."/>
            <person name="Sanchez-Garcia M."/>
            <person name="Sanchez-Ramirez S."/>
            <person name="Szollosi G.J."/>
            <person name="Szarkandi J.G."/>
            <person name="Papp V."/>
            <person name="Albert L."/>
            <person name="Andreopoulos W."/>
            <person name="Angelini C."/>
            <person name="Antonin V."/>
            <person name="Barry K.W."/>
            <person name="Bougher N.L."/>
            <person name="Buchanan P."/>
            <person name="Buyck B."/>
            <person name="Bense V."/>
            <person name="Catcheside P."/>
            <person name="Chovatia M."/>
            <person name="Cooper J."/>
            <person name="Damon W."/>
            <person name="Desjardin D."/>
            <person name="Finy P."/>
            <person name="Geml J."/>
            <person name="Haridas S."/>
            <person name="Hughes K."/>
            <person name="Justo A."/>
            <person name="Karasinski D."/>
            <person name="Kautmanova I."/>
            <person name="Kiss B."/>
            <person name="Kocsube S."/>
            <person name="Kotiranta H."/>
            <person name="LaButti K.M."/>
            <person name="Lechner B.E."/>
            <person name="Liimatainen K."/>
            <person name="Lipzen A."/>
            <person name="Lukacs Z."/>
            <person name="Mihaltcheva S."/>
            <person name="Morgado L.N."/>
            <person name="Niskanen T."/>
            <person name="Noordeloos M.E."/>
            <person name="Ohm R.A."/>
            <person name="Ortiz-Santana B."/>
            <person name="Ovrebo C."/>
            <person name="Racz N."/>
            <person name="Riley R."/>
            <person name="Savchenko A."/>
            <person name="Shiryaev A."/>
            <person name="Soop K."/>
            <person name="Spirin V."/>
            <person name="Szebenyi C."/>
            <person name="Tomsovsky M."/>
            <person name="Tulloss R.E."/>
            <person name="Uehling J."/>
            <person name="Grigoriev I.V."/>
            <person name="Vagvolgyi C."/>
            <person name="Papp T."/>
            <person name="Martin F.M."/>
            <person name="Miettinen O."/>
            <person name="Hibbett D.S."/>
            <person name="Nagy L.G."/>
        </authorList>
    </citation>
    <scope>NUCLEOTIDE SEQUENCE [LARGE SCALE GENOMIC DNA]</scope>
    <source>
        <strain evidence="1 2">CBS 962.96</strain>
    </source>
</reference>
<dbReference type="SUPFAM" id="SSF75011">
    <property type="entry name" value="3-carboxy-cis,cis-mucoante lactonizing enzyme"/>
    <property type="match status" value="1"/>
</dbReference>
<dbReference type="AlphaFoldDB" id="A0A4S8M623"/>
<evidence type="ECO:0000313" key="2">
    <source>
        <dbReference type="Proteomes" id="UP000297245"/>
    </source>
</evidence>